<feature type="transmembrane region" description="Helical" evidence="6">
    <location>
        <begin position="123"/>
        <end position="142"/>
    </location>
</feature>
<feature type="transmembrane region" description="Helical" evidence="6">
    <location>
        <begin position="32"/>
        <end position="50"/>
    </location>
</feature>
<evidence type="ECO:0000256" key="4">
    <source>
        <dbReference type="ARBA" id="ARBA00022989"/>
    </source>
</evidence>
<evidence type="ECO:0000256" key="1">
    <source>
        <dbReference type="ARBA" id="ARBA00004141"/>
    </source>
</evidence>
<keyword evidence="9" id="KW-1185">Reference proteome</keyword>
<name>A0A511X6S5_9PROT</name>
<dbReference type="PANTHER" id="PTHR32322">
    <property type="entry name" value="INNER MEMBRANE TRANSPORTER"/>
    <property type="match status" value="1"/>
</dbReference>
<dbReference type="InterPro" id="IPR037185">
    <property type="entry name" value="EmrE-like"/>
</dbReference>
<keyword evidence="5 6" id="KW-0472">Membrane</keyword>
<dbReference type="InterPro" id="IPR050638">
    <property type="entry name" value="AA-Vitamin_Transporters"/>
</dbReference>
<evidence type="ECO:0000256" key="6">
    <source>
        <dbReference type="SAM" id="Phobius"/>
    </source>
</evidence>
<feature type="transmembrane region" description="Helical" evidence="6">
    <location>
        <begin position="148"/>
        <end position="167"/>
    </location>
</feature>
<sequence>MTALLFAAVVIVWGLSWFAIHLQVGGTTSDVAIFWRFAISSCLLGCWLAVTRKLRPPPRALAPWLALLGMSLFSVNFLGIYSAASILPSGVVSVIFSTSTILNAANLWIFFRQKPDIRVVAGGVLGVTGVALLLSSGAGATAVTREQLLSGVALALVGTTIFSLGNMITRRIARSGFGLTNAVFYGMTFGSLLLACDVLSLGHSLAFPLTARWIGGLAYLSVAASVAGFIAYMSLIHRIGADRAAYTTIISPVIALGVSGFFEDLHWTPAMLGGVALVLSGNILAFLPRRNASAVIAPIEVEQG</sequence>
<dbReference type="SUPFAM" id="SSF103481">
    <property type="entry name" value="Multidrug resistance efflux transporter EmrE"/>
    <property type="match status" value="2"/>
</dbReference>
<reference evidence="8 9" key="1">
    <citation type="submission" date="2019-07" db="EMBL/GenBank/DDBJ databases">
        <title>Whole genome shotgun sequence of Acetobacter nitrogenifigens NBRC 105050.</title>
        <authorList>
            <person name="Hosoyama A."/>
            <person name="Uohara A."/>
            <person name="Ohji S."/>
            <person name="Ichikawa N."/>
        </authorList>
    </citation>
    <scope>NUCLEOTIDE SEQUENCE [LARGE SCALE GENOMIC DNA]</scope>
    <source>
        <strain evidence="8 9">NBRC 105050</strain>
    </source>
</reference>
<dbReference type="AlphaFoldDB" id="A0A511X6S5"/>
<dbReference type="GO" id="GO:0016020">
    <property type="term" value="C:membrane"/>
    <property type="evidence" value="ECO:0007669"/>
    <property type="project" value="UniProtKB-SubCell"/>
</dbReference>
<feature type="transmembrane region" description="Helical" evidence="6">
    <location>
        <begin position="268"/>
        <end position="287"/>
    </location>
</feature>
<evidence type="ECO:0000313" key="8">
    <source>
        <dbReference type="EMBL" id="GEN58639.1"/>
    </source>
</evidence>
<feature type="transmembrane region" description="Helical" evidence="6">
    <location>
        <begin position="90"/>
        <end position="111"/>
    </location>
</feature>
<dbReference type="Proteomes" id="UP000321635">
    <property type="component" value="Unassembled WGS sequence"/>
</dbReference>
<gene>
    <name evidence="8" type="ORF">ANI02nite_05230</name>
</gene>
<comment type="subcellular location">
    <subcellularLocation>
        <location evidence="1">Membrane</location>
        <topology evidence="1">Multi-pass membrane protein</topology>
    </subcellularLocation>
</comment>
<feature type="transmembrane region" description="Helical" evidence="6">
    <location>
        <begin position="213"/>
        <end position="232"/>
    </location>
</feature>
<dbReference type="EMBL" id="BJYF01000001">
    <property type="protein sequence ID" value="GEN58639.1"/>
    <property type="molecule type" value="Genomic_DNA"/>
</dbReference>
<dbReference type="PANTHER" id="PTHR32322:SF2">
    <property type="entry name" value="EAMA DOMAIN-CONTAINING PROTEIN"/>
    <property type="match status" value="1"/>
</dbReference>
<organism evidence="8 9">
    <name type="scientific">Acetobacter nitrogenifigens DSM 23921 = NBRC 105050</name>
    <dbReference type="NCBI Taxonomy" id="1120919"/>
    <lineage>
        <taxon>Bacteria</taxon>
        <taxon>Pseudomonadati</taxon>
        <taxon>Pseudomonadota</taxon>
        <taxon>Alphaproteobacteria</taxon>
        <taxon>Acetobacterales</taxon>
        <taxon>Acetobacteraceae</taxon>
        <taxon>Acetobacter</taxon>
    </lineage>
</organism>
<comment type="caution">
    <text evidence="8">The sequence shown here is derived from an EMBL/GenBank/DDBJ whole genome shotgun (WGS) entry which is preliminary data.</text>
</comment>
<feature type="transmembrane region" description="Helical" evidence="6">
    <location>
        <begin position="244"/>
        <end position="262"/>
    </location>
</feature>
<feature type="domain" description="EamA" evidence="7">
    <location>
        <begin position="3"/>
        <end position="134"/>
    </location>
</feature>
<dbReference type="RefSeq" id="WP_026396744.1">
    <property type="nucleotide sequence ID" value="NZ_AUBI01000001.1"/>
</dbReference>
<accession>A0A511X6S5</accession>
<evidence type="ECO:0000256" key="3">
    <source>
        <dbReference type="ARBA" id="ARBA00022692"/>
    </source>
</evidence>
<evidence type="ECO:0000256" key="2">
    <source>
        <dbReference type="ARBA" id="ARBA00007362"/>
    </source>
</evidence>
<dbReference type="InterPro" id="IPR000620">
    <property type="entry name" value="EamA_dom"/>
</dbReference>
<dbReference type="STRING" id="1120919.GCA_000429165_00533"/>
<feature type="transmembrane region" description="Helical" evidence="6">
    <location>
        <begin position="62"/>
        <end position="84"/>
    </location>
</feature>
<feature type="domain" description="EamA" evidence="7">
    <location>
        <begin position="150"/>
        <end position="285"/>
    </location>
</feature>
<keyword evidence="3 6" id="KW-0812">Transmembrane</keyword>
<evidence type="ECO:0000256" key="5">
    <source>
        <dbReference type="ARBA" id="ARBA00023136"/>
    </source>
</evidence>
<proteinExistence type="inferred from homology"/>
<evidence type="ECO:0000259" key="7">
    <source>
        <dbReference type="Pfam" id="PF00892"/>
    </source>
</evidence>
<keyword evidence="4 6" id="KW-1133">Transmembrane helix</keyword>
<protein>
    <submittedName>
        <fullName evidence="8">Multidrug DMT transporter permease</fullName>
    </submittedName>
</protein>
<evidence type="ECO:0000313" key="9">
    <source>
        <dbReference type="Proteomes" id="UP000321635"/>
    </source>
</evidence>
<dbReference type="Pfam" id="PF00892">
    <property type="entry name" value="EamA"/>
    <property type="match status" value="2"/>
</dbReference>
<comment type="similarity">
    <text evidence="2">Belongs to the EamA transporter family.</text>
</comment>
<feature type="transmembrane region" description="Helical" evidence="6">
    <location>
        <begin position="179"/>
        <end position="201"/>
    </location>
</feature>